<evidence type="ECO:0000256" key="6">
    <source>
        <dbReference type="SAM" id="Phobius"/>
    </source>
</evidence>
<evidence type="ECO:0000313" key="8">
    <source>
        <dbReference type="EMBL" id="SMD18088.1"/>
    </source>
</evidence>
<feature type="transmembrane region" description="Helical" evidence="6">
    <location>
        <begin position="301"/>
        <end position="324"/>
    </location>
</feature>
<sequence length="430" mass="44573">MIICTPAVVGVVATASRWLPVTARIVLRDTARNRTSAAPAISAVMAAVIGTLAIGVITGSEKAYEQTLSSMAPGDVFLSPIGSDGVVDETAVATMQSMLPVNKEYEVDEPTCGPACFVYPKQTPEQVCPYGQNSSIVPEHEQRAALADPRCVNTRRHATYFGLRSGGNQVYVVQPDAVQAVWGIPAGDVPAASAALRAGKVVADDPTLVADGRIRLGFAGPDSHEKEVAAAAFTTPNPGRVPFVLMTQQTATSLGLQTKQLGVLATTTRMPTDEEADRLRAALGQTIQPYVQKNSAPNTTMTLLAIAAGVITIGASAIATGLAATDRRTDVNTLAAVGASPGVRRKLALSQSGLIAGLGSVLGAILGVGAAVAVLSAYNQGLASTWPTPEPYPIVVPWVNVIIAVLAVPVIAMLGAGLFTRSRLPIERRL</sequence>
<keyword evidence="2" id="KW-1003">Cell membrane</keyword>
<evidence type="ECO:0000256" key="1">
    <source>
        <dbReference type="ARBA" id="ARBA00004651"/>
    </source>
</evidence>
<dbReference type="EMBL" id="FWXV01000005">
    <property type="protein sequence ID" value="SMD18088.1"/>
    <property type="molecule type" value="Genomic_DNA"/>
</dbReference>
<dbReference type="InterPro" id="IPR003838">
    <property type="entry name" value="ABC3_permease_C"/>
</dbReference>
<organism evidence="8 9">
    <name type="scientific">Kibdelosporangium aridum</name>
    <dbReference type="NCBI Taxonomy" id="2030"/>
    <lineage>
        <taxon>Bacteria</taxon>
        <taxon>Bacillati</taxon>
        <taxon>Actinomycetota</taxon>
        <taxon>Actinomycetes</taxon>
        <taxon>Pseudonocardiales</taxon>
        <taxon>Pseudonocardiaceae</taxon>
        <taxon>Kibdelosporangium</taxon>
    </lineage>
</organism>
<keyword evidence="5 6" id="KW-0472">Membrane</keyword>
<protein>
    <submittedName>
        <fullName evidence="8">FtsX-like permease family protein</fullName>
    </submittedName>
</protein>
<feature type="transmembrane region" description="Helical" evidence="6">
    <location>
        <begin position="37"/>
        <end position="57"/>
    </location>
</feature>
<evidence type="ECO:0000256" key="3">
    <source>
        <dbReference type="ARBA" id="ARBA00022692"/>
    </source>
</evidence>
<comment type="subcellular location">
    <subcellularLocation>
        <location evidence="1">Cell membrane</location>
        <topology evidence="1">Multi-pass membrane protein</topology>
    </subcellularLocation>
</comment>
<evidence type="ECO:0000256" key="5">
    <source>
        <dbReference type="ARBA" id="ARBA00023136"/>
    </source>
</evidence>
<feature type="transmembrane region" description="Helical" evidence="6">
    <location>
        <begin position="398"/>
        <end position="419"/>
    </location>
</feature>
<feature type="transmembrane region" description="Helical" evidence="6">
    <location>
        <begin position="354"/>
        <end position="378"/>
    </location>
</feature>
<accession>A0A1Y5XUU8</accession>
<name>A0A1Y5XUU8_KIBAR</name>
<gene>
    <name evidence="8" type="ORF">SAMN05661093_05690</name>
</gene>
<proteinExistence type="predicted"/>
<feature type="domain" description="ABC3 transporter permease C-terminal" evidence="7">
    <location>
        <begin position="304"/>
        <end position="420"/>
    </location>
</feature>
<evidence type="ECO:0000313" key="9">
    <source>
        <dbReference type="Proteomes" id="UP000192674"/>
    </source>
</evidence>
<evidence type="ECO:0000256" key="4">
    <source>
        <dbReference type="ARBA" id="ARBA00022989"/>
    </source>
</evidence>
<keyword evidence="9" id="KW-1185">Reference proteome</keyword>
<dbReference type="Pfam" id="PF02687">
    <property type="entry name" value="FtsX"/>
    <property type="match status" value="1"/>
</dbReference>
<dbReference type="Proteomes" id="UP000192674">
    <property type="component" value="Unassembled WGS sequence"/>
</dbReference>
<evidence type="ECO:0000259" key="7">
    <source>
        <dbReference type="Pfam" id="PF02687"/>
    </source>
</evidence>
<dbReference type="GO" id="GO:0005886">
    <property type="term" value="C:plasma membrane"/>
    <property type="evidence" value="ECO:0007669"/>
    <property type="project" value="UniProtKB-SubCell"/>
</dbReference>
<dbReference type="AlphaFoldDB" id="A0A1Y5XUU8"/>
<reference evidence="8 9" key="1">
    <citation type="submission" date="2017-04" db="EMBL/GenBank/DDBJ databases">
        <authorList>
            <person name="Afonso C.L."/>
            <person name="Miller P.J."/>
            <person name="Scott M.A."/>
            <person name="Spackman E."/>
            <person name="Goraichik I."/>
            <person name="Dimitrov K.M."/>
            <person name="Suarez D.L."/>
            <person name="Swayne D.E."/>
        </authorList>
    </citation>
    <scope>NUCLEOTIDE SEQUENCE [LARGE SCALE GENOMIC DNA]</scope>
    <source>
        <strain evidence="8 9">DSM 43828</strain>
    </source>
</reference>
<keyword evidence="3 6" id="KW-0812">Transmembrane</keyword>
<evidence type="ECO:0000256" key="2">
    <source>
        <dbReference type="ARBA" id="ARBA00022475"/>
    </source>
</evidence>
<keyword evidence="4 6" id="KW-1133">Transmembrane helix</keyword>